<reference evidence="3 4" key="1">
    <citation type="journal article" date="2014" name="Nat. Genet.">
        <title>Genome and transcriptome of the porcine whipworm Trichuris suis.</title>
        <authorList>
            <person name="Jex A.R."/>
            <person name="Nejsum P."/>
            <person name="Schwarz E.M."/>
            <person name="Hu L."/>
            <person name="Young N.D."/>
            <person name="Hall R.S."/>
            <person name="Korhonen P.K."/>
            <person name="Liao S."/>
            <person name="Thamsborg S."/>
            <person name="Xia J."/>
            <person name="Xu P."/>
            <person name="Wang S."/>
            <person name="Scheerlinck J.P."/>
            <person name="Hofmann A."/>
            <person name="Sternberg P.W."/>
            <person name="Wang J."/>
            <person name="Gasser R.B."/>
        </authorList>
    </citation>
    <scope>NUCLEOTIDE SEQUENCE [LARGE SCALE GENOMIC DNA]</scope>
    <source>
        <strain evidence="3">DCEP-RM93F</strain>
        <strain evidence="2">DCEP-RM93M</strain>
    </source>
</reference>
<keyword evidence="1" id="KW-0732">Signal</keyword>
<evidence type="ECO:0008006" key="5">
    <source>
        <dbReference type="Google" id="ProtNLM"/>
    </source>
</evidence>
<feature type="signal peptide" evidence="1">
    <location>
        <begin position="1"/>
        <end position="20"/>
    </location>
</feature>
<gene>
    <name evidence="2" type="ORF">M513_01071</name>
    <name evidence="3" type="ORF">M514_01071</name>
</gene>
<proteinExistence type="predicted"/>
<dbReference type="EMBL" id="KL367608">
    <property type="protein sequence ID" value="KFD61881.1"/>
    <property type="molecule type" value="Genomic_DNA"/>
</dbReference>
<keyword evidence="4" id="KW-1185">Reference proteome</keyword>
<accession>A0A085MXD5</accession>
<name>A0A085MXD5_9BILA</name>
<evidence type="ECO:0000313" key="4">
    <source>
        <dbReference type="Proteomes" id="UP000030764"/>
    </source>
</evidence>
<dbReference type="AlphaFoldDB" id="A0A085MXD5"/>
<dbReference type="EMBL" id="KL363186">
    <property type="protein sequence ID" value="KFD57838.1"/>
    <property type="molecule type" value="Genomic_DNA"/>
</dbReference>
<sequence length="136" mass="14800">MHPGLIICAIVLALSNNLNGVPLRENEINLGFIRVNAGRLNAVLEHHNVAICRLPKVLRPSRVDAGAYKAIYITSGCPTAVCDKDCDCRIVMSNGCPVYFCNESFLREPCQSNSDCKEQGVCTNSICHYATQPSSS</sequence>
<evidence type="ECO:0000313" key="3">
    <source>
        <dbReference type="EMBL" id="KFD61881.1"/>
    </source>
</evidence>
<protein>
    <recommendedName>
        <fullName evidence="5">EB domain-containing protein</fullName>
    </recommendedName>
</protein>
<dbReference type="Proteomes" id="UP000030758">
    <property type="component" value="Unassembled WGS sequence"/>
</dbReference>
<feature type="chain" id="PRO_5010405318" description="EB domain-containing protein" evidence="1">
    <location>
        <begin position="21"/>
        <end position="136"/>
    </location>
</feature>
<dbReference type="Proteomes" id="UP000030764">
    <property type="component" value="Unassembled WGS sequence"/>
</dbReference>
<evidence type="ECO:0000256" key="1">
    <source>
        <dbReference type="SAM" id="SignalP"/>
    </source>
</evidence>
<organism evidence="3">
    <name type="scientific">Trichuris suis</name>
    <name type="common">pig whipworm</name>
    <dbReference type="NCBI Taxonomy" id="68888"/>
    <lineage>
        <taxon>Eukaryota</taxon>
        <taxon>Metazoa</taxon>
        <taxon>Ecdysozoa</taxon>
        <taxon>Nematoda</taxon>
        <taxon>Enoplea</taxon>
        <taxon>Dorylaimia</taxon>
        <taxon>Trichinellida</taxon>
        <taxon>Trichuridae</taxon>
        <taxon>Trichuris</taxon>
    </lineage>
</organism>
<evidence type="ECO:0000313" key="2">
    <source>
        <dbReference type="EMBL" id="KFD57838.1"/>
    </source>
</evidence>